<dbReference type="Proteomes" id="UP000256964">
    <property type="component" value="Unassembled WGS sequence"/>
</dbReference>
<evidence type="ECO:0000313" key="1">
    <source>
        <dbReference type="EMBL" id="RDX42852.1"/>
    </source>
</evidence>
<reference evidence="1 2" key="1">
    <citation type="journal article" date="2018" name="Biotechnol. Biofuels">
        <title>Integrative visual omics of the white-rot fungus Polyporus brumalis exposes the biotechnological potential of its oxidative enzymes for delignifying raw plant biomass.</title>
        <authorList>
            <person name="Miyauchi S."/>
            <person name="Rancon A."/>
            <person name="Drula E."/>
            <person name="Hage H."/>
            <person name="Chaduli D."/>
            <person name="Favel A."/>
            <person name="Grisel S."/>
            <person name="Henrissat B."/>
            <person name="Herpoel-Gimbert I."/>
            <person name="Ruiz-Duenas F.J."/>
            <person name="Chevret D."/>
            <person name="Hainaut M."/>
            <person name="Lin J."/>
            <person name="Wang M."/>
            <person name="Pangilinan J."/>
            <person name="Lipzen A."/>
            <person name="Lesage-Meessen L."/>
            <person name="Navarro D."/>
            <person name="Riley R."/>
            <person name="Grigoriev I.V."/>
            <person name="Zhou S."/>
            <person name="Raouche S."/>
            <person name="Rosso M.N."/>
        </authorList>
    </citation>
    <scope>NUCLEOTIDE SEQUENCE [LARGE SCALE GENOMIC DNA]</scope>
    <source>
        <strain evidence="1 2">BRFM 1820</strain>
    </source>
</reference>
<protein>
    <submittedName>
        <fullName evidence="1">Uncharacterized protein</fullName>
    </submittedName>
</protein>
<evidence type="ECO:0000313" key="2">
    <source>
        <dbReference type="Proteomes" id="UP000256964"/>
    </source>
</evidence>
<dbReference type="AlphaFoldDB" id="A0A371CRD9"/>
<sequence>MVNPSYPSYCMSTMDTGSEIQSALTSLPPIILNKVRQVAAANAVAENWVWPADRREQWRPVQLAWHSFAKRWREASDEMLFSTHDAHGSRVLAFCDPVEGGEHINAPMNEILVRDCFLEGVRLLWCNAACDHEGGVVVAGPEGIGKSISIWFFLVCLLQMKQPVLFEPYDDGPVFLFHPDGSVYNASTARGCLPVAVKSRSEDDLFIWSLCDARPNPVEGMTGRRVFPVRVLSPSTNQLPTWTLPLWESEELVSGARFDRLFPWLQADLAPVITTWCQKPPPDYQEFEDRYPGLLSLLQTHANGGPQSVDEALRTILGVLIEQCGQIPRDVYRGMRNYTGVLRESEWSARIEHERLRNVVSHSAF</sequence>
<proteinExistence type="predicted"/>
<dbReference type="OrthoDB" id="2758819at2759"/>
<keyword evidence="2" id="KW-1185">Reference proteome</keyword>
<name>A0A371CRD9_9APHY</name>
<organism evidence="1 2">
    <name type="scientific">Lentinus brumalis</name>
    <dbReference type="NCBI Taxonomy" id="2498619"/>
    <lineage>
        <taxon>Eukaryota</taxon>
        <taxon>Fungi</taxon>
        <taxon>Dikarya</taxon>
        <taxon>Basidiomycota</taxon>
        <taxon>Agaricomycotina</taxon>
        <taxon>Agaricomycetes</taxon>
        <taxon>Polyporales</taxon>
        <taxon>Polyporaceae</taxon>
        <taxon>Lentinus</taxon>
    </lineage>
</organism>
<gene>
    <name evidence="1" type="ORF">OH76DRAFT_1258632</name>
</gene>
<dbReference type="EMBL" id="KZ857475">
    <property type="protein sequence ID" value="RDX42852.1"/>
    <property type="molecule type" value="Genomic_DNA"/>
</dbReference>
<accession>A0A371CRD9</accession>